<feature type="transmembrane region" description="Helical" evidence="10">
    <location>
        <begin position="31"/>
        <end position="50"/>
    </location>
</feature>
<evidence type="ECO:0000256" key="7">
    <source>
        <dbReference type="ARBA" id="ARBA00023136"/>
    </source>
</evidence>
<keyword evidence="12" id="KW-0675">Receptor</keyword>
<evidence type="ECO:0000256" key="10">
    <source>
        <dbReference type="SAM" id="Phobius"/>
    </source>
</evidence>
<reference evidence="11" key="1">
    <citation type="submission" date="2025-05" db="UniProtKB">
        <authorList>
            <consortium name="RefSeq"/>
        </authorList>
    </citation>
    <scope>NUCLEOTIDE SEQUENCE [LARGE SCALE GENOMIC DNA]</scope>
</reference>
<sequence length="369" mass="41884">MVTCICLLAEMSLFHYITYKCIIIKDKRLGFAYYSLALIILLYTFVQIIINKAYLKFDYSPKGSIRLLVSTPPFNNADHLSYCDKNLCKRVDGLTLNWPVESKAVTIATFMKEIVQEKNCFTKSINDINFNSHTDYSAISHNSYYPMYPEEALVKIEHSISTSSSFSASHRMMTGVLLGSDGLPLKLLNSNNSSSVDKLYLKDFLKAANISLDRLSDALSSRNRTYRQNGLVLRVTIDYSNAKGWFGKGKTEYTYSVEHNLYSDYRIKQELPIALPNGTICKRVVIKRYAVRIEFVQVGKIGEYSMSNLVLQIVSLMGLLTLATTIIDVAALYVVPDKGIYRQYVFDSSPELQTNVPDEKENLSEKKDQ</sequence>
<keyword evidence="4 10" id="KW-0812">Transmembrane</keyword>
<dbReference type="RefSeq" id="XP_065647377.1">
    <property type="nucleotide sequence ID" value="XM_065791305.1"/>
</dbReference>
<comment type="similarity">
    <text evidence="2">Belongs to the P2X receptor family.</text>
</comment>
<evidence type="ECO:0000256" key="2">
    <source>
        <dbReference type="ARBA" id="ARBA00009848"/>
    </source>
</evidence>
<reference evidence="12" key="2">
    <citation type="submission" date="2025-08" db="UniProtKB">
        <authorList>
            <consortium name="RefSeq"/>
        </authorList>
    </citation>
    <scope>IDENTIFICATION</scope>
</reference>
<evidence type="ECO:0000313" key="11">
    <source>
        <dbReference type="Proteomes" id="UP001652625"/>
    </source>
</evidence>
<keyword evidence="6" id="KW-0406">Ion transport</keyword>
<keyword evidence="5 10" id="KW-1133">Transmembrane helix</keyword>
<evidence type="ECO:0000256" key="6">
    <source>
        <dbReference type="ARBA" id="ARBA00023065"/>
    </source>
</evidence>
<keyword evidence="8" id="KW-1071">Ligand-gated ion channel</keyword>
<dbReference type="Pfam" id="PF00864">
    <property type="entry name" value="P2X_receptor"/>
    <property type="match status" value="1"/>
</dbReference>
<evidence type="ECO:0000256" key="9">
    <source>
        <dbReference type="ARBA" id="ARBA00023303"/>
    </source>
</evidence>
<keyword evidence="11" id="KW-1185">Reference proteome</keyword>
<organism evidence="11 12">
    <name type="scientific">Hydra vulgaris</name>
    <name type="common">Hydra</name>
    <name type="synonym">Hydra attenuata</name>
    <dbReference type="NCBI Taxonomy" id="6087"/>
    <lineage>
        <taxon>Eukaryota</taxon>
        <taxon>Metazoa</taxon>
        <taxon>Cnidaria</taxon>
        <taxon>Hydrozoa</taxon>
        <taxon>Hydroidolina</taxon>
        <taxon>Anthoathecata</taxon>
        <taxon>Aplanulata</taxon>
        <taxon>Hydridae</taxon>
        <taxon>Hydra</taxon>
    </lineage>
</organism>
<name>A0ABM4BEI7_HYDVU</name>
<evidence type="ECO:0000256" key="8">
    <source>
        <dbReference type="ARBA" id="ARBA00023286"/>
    </source>
</evidence>
<feature type="transmembrane region" description="Helical" evidence="10">
    <location>
        <begin position="309"/>
        <end position="335"/>
    </location>
</feature>
<dbReference type="Gene3D" id="1.10.287.940">
    <property type="entry name" value="atp-gated p2x4 ion channel"/>
    <property type="match status" value="1"/>
</dbReference>
<keyword evidence="9" id="KW-0407">Ion channel</keyword>
<dbReference type="PANTHER" id="PTHR10125">
    <property type="entry name" value="P2X PURINOCEPTOR"/>
    <property type="match status" value="1"/>
</dbReference>
<comment type="subcellular location">
    <subcellularLocation>
        <location evidence="1">Endomembrane system</location>
    </subcellularLocation>
</comment>
<evidence type="ECO:0000313" key="12">
    <source>
        <dbReference type="RefSeq" id="XP_065647377.1"/>
    </source>
</evidence>
<evidence type="ECO:0000256" key="1">
    <source>
        <dbReference type="ARBA" id="ARBA00004308"/>
    </source>
</evidence>
<keyword evidence="3" id="KW-0813">Transport</keyword>
<proteinExistence type="inferred from homology"/>
<gene>
    <name evidence="12" type="primary">LOC100214419</name>
</gene>
<dbReference type="Proteomes" id="UP001652625">
    <property type="component" value="Chromosome 02"/>
</dbReference>
<dbReference type="InterPro" id="IPR059116">
    <property type="entry name" value="P2X_receptor"/>
</dbReference>
<evidence type="ECO:0000256" key="4">
    <source>
        <dbReference type="ARBA" id="ARBA00022692"/>
    </source>
</evidence>
<evidence type="ECO:0000256" key="3">
    <source>
        <dbReference type="ARBA" id="ARBA00022448"/>
    </source>
</evidence>
<dbReference type="GeneID" id="100214419"/>
<keyword evidence="7 10" id="KW-0472">Membrane</keyword>
<protein>
    <submittedName>
        <fullName evidence="12">P2X receptor E isoform X2</fullName>
    </submittedName>
</protein>
<dbReference type="PANTHER" id="PTHR10125:SF31">
    <property type="entry name" value="P2X RECEPTOR E"/>
    <property type="match status" value="1"/>
</dbReference>
<evidence type="ECO:0000256" key="5">
    <source>
        <dbReference type="ARBA" id="ARBA00022989"/>
    </source>
</evidence>
<accession>A0ABM4BEI7</accession>